<dbReference type="SUPFAM" id="SSF52096">
    <property type="entry name" value="ClpP/crotonase"/>
    <property type="match status" value="2"/>
</dbReference>
<dbReference type="AlphaFoldDB" id="A9A0R8"/>
<dbReference type="Gene3D" id="6.20.330.10">
    <property type="match status" value="1"/>
</dbReference>
<dbReference type="GO" id="GO:0006508">
    <property type="term" value="P:proteolysis"/>
    <property type="evidence" value="ECO:0007669"/>
    <property type="project" value="UniProtKB-KW"/>
</dbReference>
<comment type="similarity">
    <text evidence="1">Belongs to the peptidase S49 family.</text>
</comment>
<dbReference type="GO" id="GO:0003993">
    <property type="term" value="F:acid phosphatase activity"/>
    <property type="evidence" value="ECO:0007669"/>
    <property type="project" value="UniProtKB-EC"/>
</dbReference>
<dbReference type="CDD" id="cd07023">
    <property type="entry name" value="S49_Sppa_N_C"/>
    <property type="match status" value="1"/>
</dbReference>
<keyword evidence="3 6" id="KW-0378">Hydrolase</keyword>
<dbReference type="eggNOG" id="COG0616">
    <property type="taxonomic scope" value="Bacteria"/>
</dbReference>
<accession>A9A0R8</accession>
<evidence type="ECO:0000259" key="5">
    <source>
        <dbReference type="Pfam" id="PF01343"/>
    </source>
</evidence>
<dbReference type="EC" id="3.1.3.2" evidence="6"/>
<proteinExistence type="inferred from homology"/>
<sequence>MVLPGCSLPGLKLPADATDPLREFVLEGSGPQKIAMVSVNGAITDKPTRDFMSRNHPGMLDEFVAQLALAKEDPSIKALVLKVNSPGGTITASDIMYKELMDFKQQTGKPVVAALMDVAASGGYYISLPADHILAHPTTLTGSVGVIFVTPRVSGLMDKLGLDMKIRKSGKHKDMGSPFRDTTAEEDALFDGIIDDMAGRFAGLVEKHRADQKPDMEKIKTARIFTADDALSAGLVDQVGYLEDALAQAKKMAGLPDNAAVVTYRRTYYPNDTIYNTLVTQYGAHSGALVNIDLLESMPALKPGLYYLWWPGAGNSVQP</sequence>
<evidence type="ECO:0000256" key="3">
    <source>
        <dbReference type="ARBA" id="ARBA00022801"/>
    </source>
</evidence>
<dbReference type="EMBL" id="CP000859">
    <property type="protein sequence ID" value="ABW67543.1"/>
    <property type="molecule type" value="Genomic_DNA"/>
</dbReference>
<dbReference type="GO" id="GO:0008236">
    <property type="term" value="F:serine-type peptidase activity"/>
    <property type="evidence" value="ECO:0007669"/>
    <property type="project" value="UniProtKB-KW"/>
</dbReference>
<keyword evidence="2" id="KW-0645">Protease</keyword>
<dbReference type="Pfam" id="PF01343">
    <property type="entry name" value="Peptidase_S49"/>
    <property type="match status" value="1"/>
</dbReference>
<dbReference type="InterPro" id="IPR002142">
    <property type="entry name" value="Peptidase_S49"/>
</dbReference>
<evidence type="ECO:0000256" key="2">
    <source>
        <dbReference type="ARBA" id="ARBA00022670"/>
    </source>
</evidence>
<dbReference type="NCBIfam" id="TIGR00706">
    <property type="entry name" value="SppA_dom"/>
    <property type="match status" value="1"/>
</dbReference>
<dbReference type="Proteomes" id="UP000008561">
    <property type="component" value="Chromosome"/>
</dbReference>
<evidence type="ECO:0000313" key="7">
    <source>
        <dbReference type="Proteomes" id="UP000008561"/>
    </source>
</evidence>
<keyword evidence="4" id="KW-0720">Serine protease</keyword>
<keyword evidence="7" id="KW-1185">Reference proteome</keyword>
<dbReference type="Gene3D" id="3.90.226.10">
    <property type="entry name" value="2-enoyl-CoA Hydratase, Chain A, domain 1"/>
    <property type="match status" value="1"/>
</dbReference>
<evidence type="ECO:0000256" key="1">
    <source>
        <dbReference type="ARBA" id="ARBA00008683"/>
    </source>
</evidence>
<feature type="domain" description="Peptidase S49" evidence="5">
    <location>
        <begin position="105"/>
        <end position="255"/>
    </location>
</feature>
<protein>
    <submittedName>
        <fullName evidence="6">Signal peptide peptidase SppA, 36K type</fullName>
        <ecNumber evidence="6">3.1.3.2</ecNumber>
    </submittedName>
</protein>
<reference evidence="6 7" key="1">
    <citation type="submission" date="2007-10" db="EMBL/GenBank/DDBJ databases">
        <title>Complete sequence of Desulfococcus oleovorans Hxd3.</title>
        <authorList>
            <consortium name="US DOE Joint Genome Institute"/>
            <person name="Copeland A."/>
            <person name="Lucas S."/>
            <person name="Lapidus A."/>
            <person name="Barry K."/>
            <person name="Glavina del Rio T."/>
            <person name="Dalin E."/>
            <person name="Tice H."/>
            <person name="Pitluck S."/>
            <person name="Kiss H."/>
            <person name="Brettin T."/>
            <person name="Bruce D."/>
            <person name="Detter J.C."/>
            <person name="Han C."/>
            <person name="Schmutz J."/>
            <person name="Larimer F."/>
            <person name="Land M."/>
            <person name="Hauser L."/>
            <person name="Kyrpides N."/>
            <person name="Kim E."/>
            <person name="Wawrik B."/>
            <person name="Richardson P."/>
        </authorList>
    </citation>
    <scope>NUCLEOTIDE SEQUENCE [LARGE SCALE GENOMIC DNA]</scope>
    <source>
        <strain evidence="7">DSM 6200 / JCM 39069 / Hxd3</strain>
    </source>
</reference>
<name>A9A0R8_DESOH</name>
<dbReference type="InterPro" id="IPR029045">
    <property type="entry name" value="ClpP/crotonase-like_dom_sf"/>
</dbReference>
<organism evidence="6 7">
    <name type="scientific">Desulfosudis oleivorans (strain DSM 6200 / JCM 39069 / Hxd3)</name>
    <name type="common">Desulfococcus oleovorans</name>
    <dbReference type="NCBI Taxonomy" id="96561"/>
    <lineage>
        <taxon>Bacteria</taxon>
        <taxon>Pseudomonadati</taxon>
        <taxon>Thermodesulfobacteriota</taxon>
        <taxon>Desulfobacteria</taxon>
        <taxon>Desulfobacterales</taxon>
        <taxon>Desulfosudaceae</taxon>
        <taxon>Desulfosudis</taxon>
    </lineage>
</organism>
<dbReference type="PANTHER" id="PTHR42987">
    <property type="entry name" value="PEPTIDASE S49"/>
    <property type="match status" value="1"/>
</dbReference>
<evidence type="ECO:0000313" key="6">
    <source>
        <dbReference type="EMBL" id="ABW67543.1"/>
    </source>
</evidence>
<dbReference type="InterPro" id="IPR047272">
    <property type="entry name" value="S49_SppA_C"/>
</dbReference>
<dbReference type="KEGG" id="dol:Dole_1739"/>
<dbReference type="PANTHER" id="PTHR42987:SF4">
    <property type="entry name" value="PROTEASE SOHB-RELATED"/>
    <property type="match status" value="1"/>
</dbReference>
<dbReference type="InterPro" id="IPR004635">
    <property type="entry name" value="Pept_S49_SppA"/>
</dbReference>
<evidence type="ECO:0000256" key="4">
    <source>
        <dbReference type="ARBA" id="ARBA00022825"/>
    </source>
</evidence>
<dbReference type="HOGENOM" id="CLU_046540_0_1_7"/>
<gene>
    <name evidence="6" type="ordered locus">Dole_1739</name>
</gene>